<comment type="caution">
    <text evidence="2">The sequence shown here is derived from an EMBL/GenBank/DDBJ whole genome shotgun (WGS) entry which is preliminary data.</text>
</comment>
<proteinExistence type="predicted"/>
<dbReference type="STRING" id="391587.KAOT1_20737"/>
<feature type="transmembrane region" description="Helical" evidence="1">
    <location>
        <begin position="40"/>
        <end position="61"/>
    </location>
</feature>
<name>A9DM48_9FLAO</name>
<protein>
    <submittedName>
        <fullName evidence="2">Uncharacterized protein</fullName>
    </submittedName>
</protein>
<keyword evidence="3" id="KW-1185">Reference proteome</keyword>
<organism evidence="2 3">
    <name type="scientific">Kordia algicida OT-1</name>
    <dbReference type="NCBI Taxonomy" id="391587"/>
    <lineage>
        <taxon>Bacteria</taxon>
        <taxon>Pseudomonadati</taxon>
        <taxon>Bacteroidota</taxon>
        <taxon>Flavobacteriia</taxon>
        <taxon>Flavobacteriales</taxon>
        <taxon>Flavobacteriaceae</taxon>
        <taxon>Kordia</taxon>
    </lineage>
</organism>
<keyword evidence="1" id="KW-1133">Transmembrane helix</keyword>
<dbReference type="AlphaFoldDB" id="A9DM48"/>
<dbReference type="OrthoDB" id="9957430at2"/>
<dbReference type="Proteomes" id="UP000002945">
    <property type="component" value="Unassembled WGS sequence"/>
</dbReference>
<evidence type="ECO:0000256" key="1">
    <source>
        <dbReference type="SAM" id="Phobius"/>
    </source>
</evidence>
<dbReference type="RefSeq" id="WP_007096676.1">
    <property type="nucleotide sequence ID" value="NZ_CP142125.1"/>
</dbReference>
<dbReference type="HOGENOM" id="CLU_1684272_0_0_10"/>
<sequence length="156" mass="17824">MKLLKIALLVIITGIALIFSYSGLRFLYNGFGRPLYDTTMILLTITLTNLCAIYHFTTLKYYKTKPSRRSVSVILRIGAICCSLFAFYVSGYEIIKIVGNPYQDLAIDGEILIIMFLVFLFGFLNIFEINELYKRIKRLKKVALEEEIGDIGNLTN</sequence>
<keyword evidence="1" id="KW-0812">Transmembrane</keyword>
<dbReference type="EMBL" id="ABIB01000002">
    <property type="protein sequence ID" value="EDP97628.1"/>
    <property type="molecule type" value="Genomic_DNA"/>
</dbReference>
<feature type="transmembrane region" description="Helical" evidence="1">
    <location>
        <begin position="111"/>
        <end position="130"/>
    </location>
</feature>
<evidence type="ECO:0000313" key="2">
    <source>
        <dbReference type="EMBL" id="EDP97628.1"/>
    </source>
</evidence>
<feature type="transmembrane region" description="Helical" evidence="1">
    <location>
        <begin position="7"/>
        <end position="28"/>
    </location>
</feature>
<feature type="transmembrane region" description="Helical" evidence="1">
    <location>
        <begin position="73"/>
        <end position="91"/>
    </location>
</feature>
<accession>A9DM48</accession>
<gene>
    <name evidence="2" type="ORF">KAOT1_20737</name>
</gene>
<keyword evidence="1" id="KW-0472">Membrane</keyword>
<reference evidence="2 3" key="1">
    <citation type="journal article" date="2011" name="J. Bacteriol.">
        <title>Genome sequence of the algicidal bacterium Kordia algicida OT-1.</title>
        <authorList>
            <person name="Lee H.S."/>
            <person name="Kang S.G."/>
            <person name="Kwon K.K."/>
            <person name="Lee J.H."/>
            <person name="Kim S.J."/>
        </authorList>
    </citation>
    <scope>NUCLEOTIDE SEQUENCE [LARGE SCALE GENOMIC DNA]</scope>
    <source>
        <strain evidence="2 3">OT-1</strain>
    </source>
</reference>
<evidence type="ECO:0000313" key="3">
    <source>
        <dbReference type="Proteomes" id="UP000002945"/>
    </source>
</evidence>